<dbReference type="InterPro" id="IPR016188">
    <property type="entry name" value="PurM-like_N"/>
</dbReference>
<dbReference type="Gene3D" id="3.30.1330.10">
    <property type="entry name" value="PurM-like, N-terminal domain"/>
    <property type="match status" value="1"/>
</dbReference>
<dbReference type="OrthoDB" id="9801934at2"/>
<dbReference type="NCBIfam" id="TIGR02124">
    <property type="entry name" value="hypE"/>
    <property type="match status" value="1"/>
</dbReference>
<accession>A0A1V4SQT6</accession>
<evidence type="ECO:0000313" key="5">
    <source>
        <dbReference type="Proteomes" id="UP000191554"/>
    </source>
</evidence>
<feature type="domain" description="PurM-like N-terminal" evidence="2">
    <location>
        <begin position="36"/>
        <end position="149"/>
    </location>
</feature>
<dbReference type="CDD" id="cd02197">
    <property type="entry name" value="HypE"/>
    <property type="match status" value="1"/>
</dbReference>
<name>A0A1V4SQT6_RUMHU</name>
<dbReference type="InterPro" id="IPR010918">
    <property type="entry name" value="PurM-like_C_dom"/>
</dbReference>
<dbReference type="AlphaFoldDB" id="A0A1V4SQT6"/>
<dbReference type="InterPro" id="IPR036676">
    <property type="entry name" value="PurM-like_C_sf"/>
</dbReference>
<dbReference type="EMBL" id="MZGX01000001">
    <property type="protein sequence ID" value="OPX46230.1"/>
    <property type="molecule type" value="Genomic_DNA"/>
</dbReference>
<comment type="similarity">
    <text evidence="1">Belongs to the HypE family.</text>
</comment>
<dbReference type="Pfam" id="PF02769">
    <property type="entry name" value="AIRS_C"/>
    <property type="match status" value="1"/>
</dbReference>
<dbReference type="PANTHER" id="PTHR30303:SF0">
    <property type="entry name" value="CARBAMOYL DEHYDRATASE HYPE"/>
    <property type="match status" value="1"/>
</dbReference>
<dbReference type="InterPro" id="IPR011854">
    <property type="entry name" value="HypE"/>
</dbReference>
<dbReference type="STRING" id="48256.CLHUN_00460"/>
<dbReference type="SUPFAM" id="SSF56042">
    <property type="entry name" value="PurM C-terminal domain-like"/>
    <property type="match status" value="1"/>
</dbReference>
<feature type="domain" description="PurM-like C-terminal" evidence="3">
    <location>
        <begin position="162"/>
        <end position="314"/>
    </location>
</feature>
<sequence>MDNIITLAHGSGGSATLDLIENVFRKYFKNDILSAGDDSARLDIGNAKNIVFTTDSFVVTPVFFKGGNIGKLAVCGTVNDLATSGAIPMYLSCGFIIEEGFSMEELEKIVEAMSVTAAECGVQIVTGDTKVVQKGAADKIFINTSGIGILPEGINISGRNAKAGDRIIVSGTIGDHGSCILLERENMGFQAEIKSDCAPLAGLVRALLEGGVEVHVLRDPTRGGVATTLNEIAAQSNVTIQINEESLPVKREVQGVCELLGMDPLYMANEGKLLIFVPGKQADMALKILRENRYGENASIIGEVMEGREPKVVLRALSGGLRIMKLLTGDQLPRIC</sequence>
<protein>
    <submittedName>
        <fullName evidence="4">Hydrogenase isoenzymes formation protein HypE</fullName>
    </submittedName>
</protein>
<dbReference type="Pfam" id="PF00586">
    <property type="entry name" value="AIRS"/>
    <property type="match status" value="1"/>
</dbReference>
<dbReference type="Gene3D" id="3.90.650.10">
    <property type="entry name" value="PurM-like C-terminal domain"/>
    <property type="match status" value="1"/>
</dbReference>
<evidence type="ECO:0000259" key="3">
    <source>
        <dbReference type="Pfam" id="PF02769"/>
    </source>
</evidence>
<reference evidence="4 5" key="1">
    <citation type="submission" date="2017-03" db="EMBL/GenBank/DDBJ databases">
        <title>Genome sequence of Clostridium hungatei DSM 14427.</title>
        <authorList>
            <person name="Poehlein A."/>
            <person name="Daniel R."/>
        </authorList>
    </citation>
    <scope>NUCLEOTIDE SEQUENCE [LARGE SCALE GENOMIC DNA]</scope>
    <source>
        <strain evidence="4 5">DSM 14427</strain>
    </source>
</reference>
<gene>
    <name evidence="4" type="primary">hypE_1</name>
    <name evidence="4" type="ORF">CLHUN_00460</name>
</gene>
<dbReference type="RefSeq" id="WP_080062554.1">
    <property type="nucleotide sequence ID" value="NZ_MZGX01000001.1"/>
</dbReference>
<comment type="caution">
    <text evidence="4">The sequence shown here is derived from an EMBL/GenBank/DDBJ whole genome shotgun (WGS) entry which is preliminary data.</text>
</comment>
<keyword evidence="5" id="KW-1185">Reference proteome</keyword>
<dbReference type="Proteomes" id="UP000191554">
    <property type="component" value="Unassembled WGS sequence"/>
</dbReference>
<dbReference type="PANTHER" id="PTHR30303">
    <property type="entry name" value="HYDROGENASE ISOENZYMES FORMATION PROTEIN HYPE"/>
    <property type="match status" value="1"/>
</dbReference>
<evidence type="ECO:0000256" key="1">
    <source>
        <dbReference type="ARBA" id="ARBA00006243"/>
    </source>
</evidence>
<organism evidence="4 5">
    <name type="scientific">Ruminiclostridium hungatei</name>
    <name type="common">Clostridium hungatei</name>
    <dbReference type="NCBI Taxonomy" id="48256"/>
    <lineage>
        <taxon>Bacteria</taxon>
        <taxon>Bacillati</taxon>
        <taxon>Bacillota</taxon>
        <taxon>Clostridia</taxon>
        <taxon>Eubacteriales</taxon>
        <taxon>Oscillospiraceae</taxon>
        <taxon>Ruminiclostridium</taxon>
    </lineage>
</organism>
<evidence type="ECO:0000259" key="2">
    <source>
        <dbReference type="Pfam" id="PF00586"/>
    </source>
</evidence>
<dbReference type="SUPFAM" id="SSF55326">
    <property type="entry name" value="PurM N-terminal domain-like"/>
    <property type="match status" value="1"/>
</dbReference>
<dbReference type="GO" id="GO:0051604">
    <property type="term" value="P:protein maturation"/>
    <property type="evidence" value="ECO:0007669"/>
    <property type="project" value="TreeGrafter"/>
</dbReference>
<evidence type="ECO:0000313" key="4">
    <source>
        <dbReference type="EMBL" id="OPX46230.1"/>
    </source>
</evidence>
<dbReference type="PIRSF" id="PIRSF005644">
    <property type="entry name" value="Hdrgns_mtr_HypE"/>
    <property type="match status" value="1"/>
</dbReference>
<proteinExistence type="inferred from homology"/>
<dbReference type="InterPro" id="IPR036921">
    <property type="entry name" value="PurM-like_N_sf"/>
</dbReference>